<accession>A0A813KDQ6</accession>
<reference evidence="1" key="1">
    <citation type="submission" date="2021-02" db="EMBL/GenBank/DDBJ databases">
        <authorList>
            <person name="Dougan E. K."/>
            <person name="Rhodes N."/>
            <person name="Thang M."/>
            <person name="Chan C."/>
        </authorList>
    </citation>
    <scope>NUCLEOTIDE SEQUENCE</scope>
</reference>
<gene>
    <name evidence="1" type="ORF">PGLA2088_LOCUS32138</name>
</gene>
<protein>
    <submittedName>
        <fullName evidence="1">Uncharacterized protein</fullName>
    </submittedName>
</protein>
<dbReference type="EMBL" id="CAJNNW010029868">
    <property type="protein sequence ID" value="CAE8701737.1"/>
    <property type="molecule type" value="Genomic_DNA"/>
</dbReference>
<name>A0A813KDQ6_POLGL</name>
<evidence type="ECO:0000313" key="1">
    <source>
        <dbReference type="EMBL" id="CAE8701737.1"/>
    </source>
</evidence>
<dbReference type="AlphaFoldDB" id="A0A813KDQ6"/>
<evidence type="ECO:0000313" key="2">
    <source>
        <dbReference type="Proteomes" id="UP000626109"/>
    </source>
</evidence>
<comment type="caution">
    <text evidence="1">The sequence shown here is derived from an EMBL/GenBank/DDBJ whole genome shotgun (WGS) entry which is preliminary data.</text>
</comment>
<sequence length="198" mass="21862">MFPRPKQSRTVQATTSSYADFYKTCVCTSRLDELKPTMLKKRGATKYPKLRAKAGEARALVPFAKLLAAEVLGDSPEHETAKHCATALNDTYECLSAANFSEARIAETARIFALHYIALSTLATALGARRWAVKPKFHLFLEMTTCKSSPAKCWTYRDEDFGGTVANMCTRRGGKNSPVSVGRTLFAKFAAMHNPPVF</sequence>
<dbReference type="Proteomes" id="UP000626109">
    <property type="component" value="Unassembled WGS sequence"/>
</dbReference>
<organism evidence="1 2">
    <name type="scientific">Polarella glacialis</name>
    <name type="common">Dinoflagellate</name>
    <dbReference type="NCBI Taxonomy" id="89957"/>
    <lineage>
        <taxon>Eukaryota</taxon>
        <taxon>Sar</taxon>
        <taxon>Alveolata</taxon>
        <taxon>Dinophyceae</taxon>
        <taxon>Suessiales</taxon>
        <taxon>Suessiaceae</taxon>
        <taxon>Polarella</taxon>
    </lineage>
</organism>
<proteinExistence type="predicted"/>